<comment type="caution">
    <text evidence="10">The sequence shown here is derived from an EMBL/GenBank/DDBJ whole genome shotgun (WGS) entry which is preliminary data.</text>
</comment>
<feature type="domain" description="ABC transporter" evidence="8">
    <location>
        <begin position="369"/>
        <end position="602"/>
    </location>
</feature>
<evidence type="ECO:0000259" key="8">
    <source>
        <dbReference type="PROSITE" id="PS50893"/>
    </source>
</evidence>
<keyword evidence="2 7" id="KW-0812">Transmembrane</keyword>
<evidence type="ECO:0000256" key="6">
    <source>
        <dbReference type="ARBA" id="ARBA00023136"/>
    </source>
</evidence>
<dbReference type="PANTHER" id="PTHR43394:SF1">
    <property type="entry name" value="ATP-BINDING CASSETTE SUB-FAMILY B MEMBER 10, MITOCHONDRIAL"/>
    <property type="match status" value="1"/>
</dbReference>
<dbReference type="CDD" id="cd18552">
    <property type="entry name" value="ABC_6TM_MsbA_like"/>
    <property type="match status" value="1"/>
</dbReference>
<dbReference type="InterPro" id="IPR039421">
    <property type="entry name" value="Type_1_exporter"/>
</dbReference>
<comment type="subcellular location">
    <subcellularLocation>
        <location evidence="1">Cell membrane</location>
        <topology evidence="1">Multi-pass membrane protein</topology>
    </subcellularLocation>
</comment>
<feature type="transmembrane region" description="Helical" evidence="7">
    <location>
        <begin position="84"/>
        <end position="107"/>
    </location>
</feature>
<keyword evidence="4 10" id="KW-0067">ATP-binding</keyword>
<evidence type="ECO:0000256" key="5">
    <source>
        <dbReference type="ARBA" id="ARBA00022989"/>
    </source>
</evidence>
<dbReference type="SMART" id="SM00382">
    <property type="entry name" value="AAA"/>
    <property type="match status" value="1"/>
</dbReference>
<accession>A0ABR7MDY3</accession>
<sequence length="606" mass="67652">MKKFARIFKYLGDKKGNILLYFLFNLLSILFSLVSLAMLAPFLQLLFGKEKLLTAEPAFEWTAAGVMQYMKFQLSHLISDNGPVYALAAICITIIISIFFKNLFLYLGLRVLTPMRNHVMTKLRAELYSRILQLPIGYFTEQRKGDIISRMSNDINEVEWSIIGAMEVLIKEPLTLIIVVVSLIFLSPALSMFLLILLPLTGFVIGRVSRTLKKQSNTAQEQQGLLLSVLDETLGGMRVIKAFNAEKLISGKFSGINKYLNHVRNMMNFRRDLASPMSEFLGVMVLTAILWFGGRLVLNNQAGLEADGFITYIVFFTQIINPAKAFSNAFYNVQRGSAAIARIEEIITAPLKVEEAPDAKPLHSFNSSIEFRNVSFAYEDAIILDDINLVIEKGKTIALVGSSGSGKSTLADLVPRFHDVTKGEILIDGVNIKSYTLESVREQLSIVTQEPILFNDTIAANIALGKPDATQAEIEHAARVANAHDFISHKEDGYQTNIGDRGSKLSGGERQRLTIARALLKNPPILILDEATSSLDTESERLVQDAIDHMMQNRTSIVIAHRLSTIRHADEIIVLQKGKIVERGNHDSLITQNGFYKRLVDMQEVK</sequence>
<evidence type="ECO:0000313" key="11">
    <source>
        <dbReference type="Proteomes" id="UP000765802"/>
    </source>
</evidence>
<keyword evidence="3" id="KW-0547">Nucleotide-binding</keyword>
<feature type="transmembrane region" description="Helical" evidence="7">
    <location>
        <begin position="20"/>
        <end position="43"/>
    </location>
</feature>
<name>A0ABR7MDY3_9BACT</name>
<dbReference type="InterPro" id="IPR011527">
    <property type="entry name" value="ABC1_TM_dom"/>
</dbReference>
<dbReference type="InterPro" id="IPR003439">
    <property type="entry name" value="ABC_transporter-like_ATP-bd"/>
</dbReference>
<evidence type="ECO:0000256" key="4">
    <source>
        <dbReference type="ARBA" id="ARBA00022840"/>
    </source>
</evidence>
<dbReference type="EMBL" id="MBUA01000032">
    <property type="protein sequence ID" value="MBC6493177.1"/>
    <property type="molecule type" value="Genomic_DNA"/>
</dbReference>
<dbReference type="Gene3D" id="3.40.50.300">
    <property type="entry name" value="P-loop containing nucleotide triphosphate hydrolases"/>
    <property type="match status" value="1"/>
</dbReference>
<evidence type="ECO:0000313" key="10">
    <source>
        <dbReference type="EMBL" id="MBC6493177.1"/>
    </source>
</evidence>
<dbReference type="PROSITE" id="PS50893">
    <property type="entry name" value="ABC_TRANSPORTER_2"/>
    <property type="match status" value="1"/>
</dbReference>
<dbReference type="InterPro" id="IPR017871">
    <property type="entry name" value="ABC_transporter-like_CS"/>
</dbReference>
<organism evidence="10 11">
    <name type="scientific">Flavihumibacter stibioxidans</name>
    <dbReference type="NCBI Taxonomy" id="1834163"/>
    <lineage>
        <taxon>Bacteria</taxon>
        <taxon>Pseudomonadati</taxon>
        <taxon>Bacteroidota</taxon>
        <taxon>Chitinophagia</taxon>
        <taxon>Chitinophagales</taxon>
        <taxon>Chitinophagaceae</taxon>
        <taxon>Flavihumibacter</taxon>
    </lineage>
</organism>
<dbReference type="Proteomes" id="UP000765802">
    <property type="component" value="Unassembled WGS sequence"/>
</dbReference>
<reference evidence="10 11" key="1">
    <citation type="submission" date="2016-07" db="EMBL/GenBank/DDBJ databases">
        <title>Genome analysis of Flavihumibacter stibioxidans YS-17.</title>
        <authorList>
            <person name="Shi K."/>
            <person name="Han Y."/>
            <person name="Wang G."/>
        </authorList>
    </citation>
    <scope>NUCLEOTIDE SEQUENCE [LARGE SCALE GENOMIC DNA]</scope>
    <source>
        <strain evidence="10 11">YS-17</strain>
    </source>
</reference>
<evidence type="ECO:0000256" key="1">
    <source>
        <dbReference type="ARBA" id="ARBA00004651"/>
    </source>
</evidence>
<evidence type="ECO:0000256" key="7">
    <source>
        <dbReference type="SAM" id="Phobius"/>
    </source>
</evidence>
<keyword evidence="11" id="KW-1185">Reference proteome</keyword>
<evidence type="ECO:0000256" key="3">
    <source>
        <dbReference type="ARBA" id="ARBA00022741"/>
    </source>
</evidence>
<evidence type="ECO:0000256" key="2">
    <source>
        <dbReference type="ARBA" id="ARBA00022692"/>
    </source>
</evidence>
<evidence type="ECO:0000259" key="9">
    <source>
        <dbReference type="PROSITE" id="PS50929"/>
    </source>
</evidence>
<feature type="transmembrane region" description="Helical" evidence="7">
    <location>
        <begin position="176"/>
        <end position="205"/>
    </location>
</feature>
<proteinExistence type="predicted"/>
<dbReference type="SUPFAM" id="SSF52540">
    <property type="entry name" value="P-loop containing nucleoside triphosphate hydrolases"/>
    <property type="match status" value="1"/>
</dbReference>
<feature type="domain" description="ABC transmembrane type-1" evidence="9">
    <location>
        <begin position="19"/>
        <end position="335"/>
    </location>
</feature>
<dbReference type="GO" id="GO:0005524">
    <property type="term" value="F:ATP binding"/>
    <property type="evidence" value="ECO:0007669"/>
    <property type="project" value="UniProtKB-KW"/>
</dbReference>
<dbReference type="InterPro" id="IPR003593">
    <property type="entry name" value="AAA+_ATPase"/>
</dbReference>
<dbReference type="PROSITE" id="PS00211">
    <property type="entry name" value="ABC_TRANSPORTER_1"/>
    <property type="match status" value="1"/>
</dbReference>
<dbReference type="Gene3D" id="1.20.1560.10">
    <property type="entry name" value="ABC transporter type 1, transmembrane domain"/>
    <property type="match status" value="1"/>
</dbReference>
<dbReference type="CDD" id="cd03251">
    <property type="entry name" value="ABCC_MsbA"/>
    <property type="match status" value="1"/>
</dbReference>
<gene>
    <name evidence="10" type="ORF">BC349_19150</name>
</gene>
<dbReference type="InterPro" id="IPR036640">
    <property type="entry name" value="ABC1_TM_sf"/>
</dbReference>
<dbReference type="RefSeq" id="WP_187258497.1">
    <property type="nucleotide sequence ID" value="NZ_JBHULF010000009.1"/>
</dbReference>
<dbReference type="PROSITE" id="PS50929">
    <property type="entry name" value="ABC_TM1F"/>
    <property type="match status" value="1"/>
</dbReference>
<dbReference type="Pfam" id="PF00005">
    <property type="entry name" value="ABC_tran"/>
    <property type="match status" value="1"/>
</dbReference>
<dbReference type="InterPro" id="IPR027417">
    <property type="entry name" value="P-loop_NTPase"/>
</dbReference>
<dbReference type="PANTHER" id="PTHR43394">
    <property type="entry name" value="ATP-DEPENDENT PERMEASE MDL1, MITOCHONDRIAL"/>
    <property type="match status" value="1"/>
</dbReference>
<dbReference type="SUPFAM" id="SSF90123">
    <property type="entry name" value="ABC transporter transmembrane region"/>
    <property type="match status" value="1"/>
</dbReference>
<protein>
    <submittedName>
        <fullName evidence="10">Antibiotic ABC transporter ATP-binding protein</fullName>
    </submittedName>
</protein>
<dbReference type="Pfam" id="PF00664">
    <property type="entry name" value="ABC_membrane"/>
    <property type="match status" value="1"/>
</dbReference>
<keyword evidence="6 7" id="KW-0472">Membrane</keyword>
<keyword evidence="5 7" id="KW-1133">Transmembrane helix</keyword>